<dbReference type="OrthoDB" id="9811222at2"/>
<dbReference type="PANTHER" id="PTHR48090:SF7">
    <property type="entry name" value="RFBJ PROTEIN"/>
    <property type="match status" value="1"/>
</dbReference>
<proteinExistence type="predicted"/>
<dbReference type="InterPro" id="IPR001173">
    <property type="entry name" value="Glyco_trans_2-like"/>
</dbReference>
<feature type="domain" description="Glycosyltransferase 2-like" evidence="1">
    <location>
        <begin position="83"/>
        <end position="193"/>
    </location>
</feature>
<dbReference type="AlphaFoldDB" id="A0A327L060"/>
<dbReference type="SUPFAM" id="SSF53448">
    <property type="entry name" value="Nucleotide-diphospho-sugar transferases"/>
    <property type="match status" value="1"/>
</dbReference>
<keyword evidence="3" id="KW-1185">Reference proteome</keyword>
<dbReference type="RefSeq" id="WP_111419293.1">
    <property type="nucleotide sequence ID" value="NZ_NPEX01000067.1"/>
</dbReference>
<evidence type="ECO:0000259" key="1">
    <source>
        <dbReference type="Pfam" id="PF00535"/>
    </source>
</evidence>
<dbReference type="InterPro" id="IPR029044">
    <property type="entry name" value="Nucleotide-diphossugar_trans"/>
</dbReference>
<accession>A0A327L060</accession>
<organism evidence="2 3">
    <name type="scientific">Rhodoplanes roseus</name>
    <dbReference type="NCBI Taxonomy" id="29409"/>
    <lineage>
        <taxon>Bacteria</taxon>
        <taxon>Pseudomonadati</taxon>
        <taxon>Pseudomonadota</taxon>
        <taxon>Alphaproteobacteria</taxon>
        <taxon>Hyphomicrobiales</taxon>
        <taxon>Nitrobacteraceae</taxon>
        <taxon>Rhodoplanes</taxon>
    </lineage>
</organism>
<dbReference type="Proteomes" id="UP000249130">
    <property type="component" value="Unassembled WGS sequence"/>
</dbReference>
<dbReference type="Gene3D" id="3.90.550.10">
    <property type="entry name" value="Spore Coat Polysaccharide Biosynthesis Protein SpsA, Chain A"/>
    <property type="match status" value="1"/>
</dbReference>
<comment type="caution">
    <text evidence="2">The sequence shown here is derived from an EMBL/GenBank/DDBJ whole genome shotgun (WGS) entry which is preliminary data.</text>
</comment>
<feature type="domain" description="Glycosyltransferase 2-like" evidence="1">
    <location>
        <begin position="4"/>
        <end position="50"/>
    </location>
</feature>
<gene>
    <name evidence="2" type="ORF">CH341_12110</name>
</gene>
<reference evidence="2 3" key="1">
    <citation type="submission" date="2017-07" db="EMBL/GenBank/DDBJ databases">
        <title>Draft Genome Sequences of Select Purple Nonsulfur Bacteria.</title>
        <authorList>
            <person name="Lasarre B."/>
            <person name="Mckinlay J.B."/>
        </authorList>
    </citation>
    <scope>NUCLEOTIDE SEQUENCE [LARGE SCALE GENOMIC DNA]</scope>
    <source>
        <strain evidence="2 3">DSM 5909</strain>
    </source>
</reference>
<dbReference type="PANTHER" id="PTHR48090">
    <property type="entry name" value="UNDECAPRENYL-PHOSPHATE 4-DEOXY-4-FORMAMIDO-L-ARABINOSE TRANSFERASE-RELATED"/>
    <property type="match status" value="1"/>
</dbReference>
<dbReference type="CDD" id="cd04179">
    <property type="entry name" value="DPM_DPG-synthase_like"/>
    <property type="match status" value="1"/>
</dbReference>
<evidence type="ECO:0000313" key="2">
    <source>
        <dbReference type="EMBL" id="RAI43866.1"/>
    </source>
</evidence>
<dbReference type="InterPro" id="IPR050256">
    <property type="entry name" value="Glycosyltransferase_2"/>
</dbReference>
<name>A0A327L060_9BRAD</name>
<dbReference type="EMBL" id="NPEX01000067">
    <property type="protein sequence ID" value="RAI43866.1"/>
    <property type="molecule type" value="Genomic_DNA"/>
</dbReference>
<protein>
    <recommendedName>
        <fullName evidence="1">Glycosyltransferase 2-like domain-containing protein</fullName>
    </recommendedName>
</protein>
<sequence>MRLSVIIPVYNERATLGRVVAAVTRALPGVEKEILIVDDGSRDGTTEWLKVNFPNGECSATTVSLDDRGQLSFCRQADGASTTFRPIYRTENGGKGAALRDGFARVTGDVAVIQDADLEYQPEDWTAMFDLIARRKVADVVYGSRFCGGRSGSPYLRHYLGNRLISFLFNTLYDQALSDIEVCYKMMTVSVLRSLVLSSNDFGIEIEISAGIARRAGLRIHETGISYAGRSYAEGKKIGWHDGVKALWYLLKFRFSRAVAAPEARCPSMHR</sequence>
<dbReference type="Pfam" id="PF00535">
    <property type="entry name" value="Glycos_transf_2"/>
    <property type="match status" value="2"/>
</dbReference>
<evidence type="ECO:0000313" key="3">
    <source>
        <dbReference type="Proteomes" id="UP000249130"/>
    </source>
</evidence>